<dbReference type="STRING" id="585531.HMPREF0063_10014"/>
<dbReference type="PANTHER" id="PTHR13887">
    <property type="entry name" value="GLUTATHIONE S-TRANSFERASE KAPPA"/>
    <property type="match status" value="1"/>
</dbReference>
<dbReference type="RefSeq" id="WP_007076581.1">
    <property type="nucleotide sequence ID" value="NZ_CM001024.1"/>
</dbReference>
<dbReference type="EMBL" id="ACLF03000001">
    <property type="protein sequence ID" value="EFQ84673.1"/>
    <property type="molecule type" value="Genomic_DNA"/>
</dbReference>
<evidence type="ECO:0000313" key="2">
    <source>
        <dbReference type="EMBL" id="EFQ84673.1"/>
    </source>
</evidence>
<dbReference type="SUPFAM" id="SSF52833">
    <property type="entry name" value="Thioredoxin-like"/>
    <property type="match status" value="1"/>
</dbReference>
<dbReference type="Proteomes" id="UP000003111">
    <property type="component" value="Unassembled WGS sequence"/>
</dbReference>
<protein>
    <submittedName>
        <fullName evidence="2">DsbA-like protein</fullName>
    </submittedName>
</protein>
<proteinExistence type="predicted"/>
<reference evidence="2" key="1">
    <citation type="submission" date="2010-08" db="EMBL/GenBank/DDBJ databases">
        <authorList>
            <person name="Muzny D."/>
            <person name="Qin X."/>
            <person name="Buhay C."/>
            <person name="Dugan-Rocha S."/>
            <person name="Ding Y."/>
            <person name="Chen G."/>
            <person name="Hawes A."/>
            <person name="Holder M."/>
            <person name="Jhangiani S."/>
            <person name="Johnson A."/>
            <person name="Khan Z."/>
            <person name="Li Z."/>
            <person name="Liu W."/>
            <person name="Liu X."/>
            <person name="Perez L."/>
            <person name="Shen H."/>
            <person name="Wang Q."/>
            <person name="Watt J."/>
            <person name="Xi L."/>
            <person name="Xin Y."/>
            <person name="Zhou J."/>
            <person name="Deng J."/>
            <person name="Jiang H."/>
            <person name="Liu Y."/>
            <person name="Qu J."/>
            <person name="Song X.-Z."/>
            <person name="Zhang L."/>
            <person name="Villasana D."/>
            <person name="Johnson A."/>
            <person name="Liu J."/>
            <person name="Liyanage D."/>
            <person name="Lorensuhewa L."/>
            <person name="Robinson T."/>
            <person name="Song A."/>
            <person name="Song B.-B."/>
            <person name="Dinh H."/>
            <person name="Thornton R."/>
            <person name="Coyle M."/>
            <person name="Francisco L."/>
            <person name="Jackson L."/>
            <person name="Javaid M."/>
            <person name="Korchina V."/>
            <person name="Kovar C."/>
            <person name="Mata R."/>
            <person name="Mathew T."/>
            <person name="Ngo R."/>
            <person name="Nguyen L."/>
            <person name="Nguyen N."/>
            <person name="Okwuonu G."/>
            <person name="Ongeri F."/>
            <person name="Pham C."/>
            <person name="Simmons D."/>
            <person name="Wilczek-Boney K."/>
            <person name="Hale W."/>
            <person name="Jakkamsetti A."/>
            <person name="Pham P."/>
            <person name="Ruth R."/>
            <person name="San Lucas F."/>
            <person name="Warren J."/>
            <person name="Zhang J."/>
            <person name="Zhao Z."/>
            <person name="Zhou C."/>
            <person name="Zhu D."/>
            <person name="Lee S."/>
            <person name="Bess C."/>
            <person name="Blankenburg K."/>
            <person name="Forbes L."/>
            <person name="Fu Q."/>
            <person name="Gubbala S."/>
            <person name="Hirani K."/>
            <person name="Jayaseelan J.C."/>
            <person name="Lara F."/>
            <person name="Munidasa M."/>
            <person name="Palculict T."/>
            <person name="Patil S."/>
            <person name="Pu L.-L."/>
            <person name="Saada N."/>
            <person name="Tang L."/>
            <person name="Weissenberger G."/>
            <person name="Zhu Y."/>
            <person name="Hemphill L."/>
            <person name="Shang Y."/>
            <person name="Youmans B."/>
            <person name="Ayvaz T."/>
            <person name="Ross M."/>
            <person name="Santibanez J."/>
            <person name="Aqrawi P."/>
            <person name="Gross S."/>
            <person name="Joshi V."/>
            <person name="Fowler G."/>
            <person name="Nazareth L."/>
            <person name="Reid J."/>
            <person name="Worley K."/>
            <person name="Petrosino J."/>
            <person name="Highlander S."/>
            <person name="Gibbs R."/>
        </authorList>
    </citation>
    <scope>NUCLEOTIDE SEQUENCE [LARGE SCALE GENOMIC DNA]</scope>
    <source>
        <strain evidence="2">DSM 15272</strain>
    </source>
</reference>
<dbReference type="GO" id="GO:0016491">
    <property type="term" value="F:oxidoreductase activity"/>
    <property type="evidence" value="ECO:0007669"/>
    <property type="project" value="InterPro"/>
</dbReference>
<dbReference type="eggNOG" id="COG2761">
    <property type="taxonomic scope" value="Bacteria"/>
</dbReference>
<evidence type="ECO:0000259" key="1">
    <source>
        <dbReference type="Pfam" id="PF01323"/>
    </source>
</evidence>
<dbReference type="InterPro" id="IPR001853">
    <property type="entry name" value="DSBA-like_thioredoxin_dom"/>
</dbReference>
<organism evidence="2 3">
    <name type="scientific">Aeromicrobium marinum DSM 15272</name>
    <dbReference type="NCBI Taxonomy" id="585531"/>
    <lineage>
        <taxon>Bacteria</taxon>
        <taxon>Bacillati</taxon>
        <taxon>Actinomycetota</taxon>
        <taxon>Actinomycetes</taxon>
        <taxon>Propionibacteriales</taxon>
        <taxon>Nocardioidaceae</taxon>
        <taxon>Aeromicrobium</taxon>
    </lineage>
</organism>
<dbReference type="AlphaFoldDB" id="E2S7K7"/>
<dbReference type="HOGENOM" id="CLU_069253_0_4_11"/>
<name>E2S7K7_9ACTN</name>
<feature type="domain" description="DSBA-like thioredoxin" evidence="1">
    <location>
        <begin position="5"/>
        <end position="206"/>
    </location>
</feature>
<dbReference type="PANTHER" id="PTHR13887:SF41">
    <property type="entry name" value="THIOREDOXIN SUPERFAMILY PROTEIN"/>
    <property type="match status" value="1"/>
</dbReference>
<gene>
    <name evidence="2" type="ORF">HMPREF0063_10014</name>
</gene>
<comment type="caution">
    <text evidence="2">The sequence shown here is derived from an EMBL/GenBank/DDBJ whole genome shotgun (WGS) entry which is preliminary data.</text>
</comment>
<accession>E2S7K7</accession>
<dbReference type="Pfam" id="PF01323">
    <property type="entry name" value="DSBA"/>
    <property type="match status" value="1"/>
</dbReference>
<keyword evidence="3" id="KW-1185">Reference proteome</keyword>
<dbReference type="Gene3D" id="3.40.30.10">
    <property type="entry name" value="Glutaredoxin"/>
    <property type="match status" value="1"/>
</dbReference>
<dbReference type="InterPro" id="IPR036249">
    <property type="entry name" value="Thioredoxin-like_sf"/>
</dbReference>
<evidence type="ECO:0000313" key="3">
    <source>
        <dbReference type="Proteomes" id="UP000003111"/>
    </source>
</evidence>
<sequence length="223" mass="24332">MKATVFVDVTDPWSYIGATRFTRAAATFTILTGEPVRTTLRAHLLEPDAPSSGRPLMEALAERLGGADKAELLNIRVRGAARITGIDLNFEEAVEANSFDAWRLLTWADEAGPGVQHDLAQQLWRAHLLEGADIGDHGVLATRAALVGLDLETAEALLASTEYGDAVRSQHETSLELGIDQLPAIVVEDEWSITGVHSQHDYVESLDRVRHERDRGGDWSESG</sequence>